<dbReference type="EMBL" id="UINC01001482">
    <property type="protein sequence ID" value="SUZ81776.1"/>
    <property type="molecule type" value="Genomic_DNA"/>
</dbReference>
<comment type="similarity">
    <text evidence="2">Belongs to the bacterial PQQ dehydrogenase family.</text>
</comment>
<keyword evidence="3" id="KW-0349">Heme</keyword>
<dbReference type="SUPFAM" id="SSF46626">
    <property type="entry name" value="Cytochrome c"/>
    <property type="match status" value="1"/>
</dbReference>
<evidence type="ECO:0000259" key="8">
    <source>
        <dbReference type="PROSITE" id="PS51007"/>
    </source>
</evidence>
<comment type="cofactor">
    <cofactor evidence="1">
        <name>pyrroloquinoline quinone</name>
        <dbReference type="ChEBI" id="CHEBI:58442"/>
    </cofactor>
</comment>
<protein>
    <recommendedName>
        <fullName evidence="8">Cytochrome c domain-containing protein</fullName>
    </recommendedName>
</protein>
<keyword evidence="7" id="KW-0408">Iron</keyword>
<dbReference type="Gene3D" id="1.10.760.10">
    <property type="entry name" value="Cytochrome c-like domain"/>
    <property type="match status" value="1"/>
</dbReference>
<reference evidence="9" key="1">
    <citation type="submission" date="2018-05" db="EMBL/GenBank/DDBJ databases">
        <authorList>
            <person name="Lanie J.A."/>
            <person name="Ng W.-L."/>
            <person name="Kazmierczak K.M."/>
            <person name="Andrzejewski T.M."/>
            <person name="Davidsen T.M."/>
            <person name="Wayne K.J."/>
            <person name="Tettelin H."/>
            <person name="Glass J.I."/>
            <person name="Rusch D."/>
            <person name="Podicherti R."/>
            <person name="Tsui H.-C.T."/>
            <person name="Winkler M.E."/>
        </authorList>
    </citation>
    <scope>NUCLEOTIDE SEQUENCE</scope>
</reference>
<dbReference type="GO" id="GO:0009055">
    <property type="term" value="F:electron transfer activity"/>
    <property type="evidence" value="ECO:0007669"/>
    <property type="project" value="InterPro"/>
</dbReference>
<dbReference type="PANTHER" id="PTHR32303">
    <property type="entry name" value="QUINOPROTEIN ALCOHOL DEHYDROGENASE (CYTOCHROME C)"/>
    <property type="match status" value="1"/>
</dbReference>
<keyword evidence="4" id="KW-0479">Metal-binding</keyword>
<dbReference type="InterPro" id="IPR036909">
    <property type="entry name" value="Cyt_c-like_dom_sf"/>
</dbReference>
<evidence type="ECO:0000256" key="5">
    <source>
        <dbReference type="ARBA" id="ARBA00022729"/>
    </source>
</evidence>
<evidence type="ECO:0000256" key="7">
    <source>
        <dbReference type="ARBA" id="ARBA00023004"/>
    </source>
</evidence>
<organism evidence="9">
    <name type="scientific">marine metagenome</name>
    <dbReference type="NCBI Taxonomy" id="408172"/>
    <lineage>
        <taxon>unclassified sequences</taxon>
        <taxon>metagenomes</taxon>
        <taxon>ecological metagenomes</taxon>
    </lineage>
</organism>
<dbReference type="InterPro" id="IPR018391">
    <property type="entry name" value="PQQ_b-propeller_rpt"/>
</dbReference>
<evidence type="ECO:0000256" key="6">
    <source>
        <dbReference type="ARBA" id="ARBA00023002"/>
    </source>
</evidence>
<name>A0A381QQX5_9ZZZZ</name>
<dbReference type="InterPro" id="IPR009056">
    <property type="entry name" value="Cyt_c-like_dom"/>
</dbReference>
<dbReference type="Pfam" id="PF13442">
    <property type="entry name" value="Cytochrome_CBB3"/>
    <property type="match status" value="1"/>
</dbReference>
<dbReference type="PROSITE" id="PS51007">
    <property type="entry name" value="CYTC"/>
    <property type="match status" value="1"/>
</dbReference>
<evidence type="ECO:0000256" key="3">
    <source>
        <dbReference type="ARBA" id="ARBA00022617"/>
    </source>
</evidence>
<dbReference type="InterPro" id="IPR011047">
    <property type="entry name" value="Quinoprotein_ADH-like_sf"/>
</dbReference>
<evidence type="ECO:0000256" key="1">
    <source>
        <dbReference type="ARBA" id="ARBA00001931"/>
    </source>
</evidence>
<dbReference type="AlphaFoldDB" id="A0A381QQX5"/>
<evidence type="ECO:0000313" key="9">
    <source>
        <dbReference type="EMBL" id="SUZ81776.1"/>
    </source>
</evidence>
<dbReference type="Pfam" id="PF01011">
    <property type="entry name" value="PQQ"/>
    <property type="match status" value="2"/>
</dbReference>
<dbReference type="InterPro" id="IPR002372">
    <property type="entry name" value="PQQ_rpt_dom"/>
</dbReference>
<gene>
    <name evidence="9" type="ORF">METZ01_LOCUS34630</name>
</gene>
<sequence>MCFRCLLLICLLAPSVVNGQQLLQAPYSSVQASNGDTLYQQNCATCHLPDLQGSLEAPALNDTNFRSNWTNRGVNELLDLLRRTMPPQAPGSLDEAGYLQIVAFLLRANNIRESSIELTASDNSVVFLENTGNVEAQQNQRSPVPGIAGTITTPGTRNSVPEIATVYRSDRAITRSFRVVPNFQNVSTEDLISPNPADWTYWRRTPNSQGFTPLDQINKVTVNNLSLAWVWGMESGRSQPAPLVKNGIVFVPNFGNVVQALDGRDGTLLWEYRRQFPEGGRQGGHLRTLAMWEDMIYVATTDAHLVALDARTGAVRWDVEIADDTKGYSNTSGPIVADGKVINGITGCTRFFKDSCFITGHDARTGEELWRTYTIAQPGETGDETWGNLPLEYRGGGDVWMTGSWDPNLGLVFFGVAQAKPWMAVSRGLTTEDAALYTNSTLAINPDDGDIVWYRQHVPGESLDMDEAFEQVLVDIIGEPYLLTIGKSGILWKLDRRTGEFQGLKQTVFQNVFSEVNLETGQVRYRDDIRNMQIGDWLSVCPSTAGGHNWQASSYHPPTRQLIIPLSQSCMEMSPREITFEVGSGGTQADRVWMEMPGTSGLFGKLAAIDAETLDEKWSVEQRAPFLTAVLSTAGGLLFAGDYNRYVHAYDINTGEELWRTRLATSAQGFPISYEIEGEQYIAVTAGRQGGSPWRIGSFLAPELVSPDGHNALYVFKLN</sequence>
<dbReference type="PANTHER" id="PTHR32303:SF20">
    <property type="entry name" value="QUINOPROTEIN ETHANOL DEHYDROGENASE"/>
    <property type="match status" value="1"/>
</dbReference>
<keyword evidence="5" id="KW-0732">Signal</keyword>
<dbReference type="GO" id="GO:0046872">
    <property type="term" value="F:metal ion binding"/>
    <property type="evidence" value="ECO:0007669"/>
    <property type="project" value="UniProtKB-KW"/>
</dbReference>
<proteinExistence type="inferred from homology"/>
<dbReference type="GO" id="GO:0016491">
    <property type="term" value="F:oxidoreductase activity"/>
    <property type="evidence" value="ECO:0007669"/>
    <property type="project" value="UniProtKB-KW"/>
</dbReference>
<accession>A0A381QQX5</accession>
<dbReference type="SUPFAM" id="SSF50998">
    <property type="entry name" value="Quinoprotein alcohol dehydrogenase-like"/>
    <property type="match status" value="1"/>
</dbReference>
<feature type="domain" description="Cytochrome c" evidence="8">
    <location>
        <begin position="30"/>
        <end position="109"/>
    </location>
</feature>
<evidence type="ECO:0000256" key="2">
    <source>
        <dbReference type="ARBA" id="ARBA00008156"/>
    </source>
</evidence>
<dbReference type="GO" id="GO:0020037">
    <property type="term" value="F:heme binding"/>
    <property type="evidence" value="ECO:0007669"/>
    <property type="project" value="InterPro"/>
</dbReference>
<evidence type="ECO:0000256" key="4">
    <source>
        <dbReference type="ARBA" id="ARBA00022723"/>
    </source>
</evidence>
<keyword evidence="6" id="KW-0560">Oxidoreductase</keyword>
<dbReference type="SMART" id="SM00564">
    <property type="entry name" value="PQQ"/>
    <property type="match status" value="4"/>
</dbReference>
<dbReference type="Gene3D" id="2.140.10.10">
    <property type="entry name" value="Quinoprotein alcohol dehydrogenase-like superfamily"/>
    <property type="match status" value="1"/>
</dbReference>